<evidence type="ECO:0000313" key="2">
    <source>
        <dbReference type="EMBL" id="CUI17717.1"/>
    </source>
</evidence>
<dbReference type="RefSeq" id="WP_032124437.1">
    <property type="nucleotide sequence ID" value="NZ_LN879502.1"/>
</dbReference>
<dbReference type="EMBL" id="LN879502">
    <property type="protein sequence ID" value="CUI17717.1"/>
    <property type="molecule type" value="Genomic_DNA"/>
</dbReference>
<keyword evidence="1" id="KW-0812">Transmembrane</keyword>
<dbReference type="AlphaFoldDB" id="A0A0U5JIA5"/>
<name>A0A0U5JIA5_9BACT</name>
<proteinExistence type="predicted"/>
<keyword evidence="1" id="KW-1133">Transmembrane helix</keyword>
<keyword evidence="1" id="KW-0472">Membrane</keyword>
<reference evidence="3" key="1">
    <citation type="submission" date="2015-09" db="EMBL/GenBank/DDBJ databases">
        <authorList>
            <person name="Bertelli C."/>
        </authorList>
    </citation>
    <scope>NUCLEOTIDE SEQUENCE [LARGE SCALE GENOMIC DNA]</scope>
    <source>
        <strain evidence="3">KNic</strain>
    </source>
</reference>
<evidence type="ECO:0000256" key="1">
    <source>
        <dbReference type="SAM" id="Phobius"/>
    </source>
</evidence>
<gene>
    <name evidence="2" type="ORF">PNK_2114</name>
</gene>
<protein>
    <submittedName>
        <fullName evidence="2">Conserved membrane protein</fullName>
    </submittedName>
</protein>
<sequence length="119" mass="12617">MVCPVCPTAGFFGGLIGGYLGIHPPATFRGRCISGLATAGLVSATIVALKTIFKISLCYGTGFTLANVSVVLAKTLAMGIVYSIGVNFLLNRFIFIERTQTQTQPIQPASQECPHCCHH</sequence>
<organism evidence="2 3">
    <name type="scientific">Candidatus Protochlamydia naegleriophila</name>
    <dbReference type="NCBI Taxonomy" id="389348"/>
    <lineage>
        <taxon>Bacteria</taxon>
        <taxon>Pseudomonadati</taxon>
        <taxon>Chlamydiota</taxon>
        <taxon>Chlamydiia</taxon>
        <taxon>Parachlamydiales</taxon>
        <taxon>Parachlamydiaceae</taxon>
        <taxon>Candidatus Protochlamydia</taxon>
    </lineage>
</organism>
<dbReference type="Proteomes" id="UP000069902">
    <property type="component" value="Chromosome cPNK"/>
</dbReference>
<dbReference type="PATRIC" id="fig|389348.3.peg.2376"/>
<feature type="transmembrane region" description="Helical" evidence="1">
    <location>
        <begin position="32"/>
        <end position="53"/>
    </location>
</feature>
<evidence type="ECO:0000313" key="3">
    <source>
        <dbReference type="Proteomes" id="UP000069902"/>
    </source>
</evidence>
<feature type="transmembrane region" description="Helical" evidence="1">
    <location>
        <begin position="65"/>
        <end position="90"/>
    </location>
</feature>
<keyword evidence="3" id="KW-1185">Reference proteome</keyword>
<dbReference type="InParanoid" id="A0A0U5JIA5"/>
<accession>A0A0U5JIA5</accession>
<dbReference type="KEGG" id="pnl:PNK_2114"/>